<protein>
    <recommendedName>
        <fullName evidence="4">DUF35 domain-containing protein</fullName>
    </recommendedName>
</protein>
<dbReference type="InterPro" id="IPR012340">
    <property type="entry name" value="NA-bd_OB-fold"/>
</dbReference>
<dbReference type="EMBL" id="BARU01000136">
    <property type="protein sequence ID" value="GAH27711.1"/>
    <property type="molecule type" value="Genomic_DNA"/>
</dbReference>
<reference evidence="3" key="1">
    <citation type="journal article" date="2014" name="Front. Microbiol.">
        <title>High frequency of phylogenetically diverse reductive dehalogenase-homologous genes in deep subseafloor sedimentary metagenomes.</title>
        <authorList>
            <person name="Kawai M."/>
            <person name="Futagami T."/>
            <person name="Toyoda A."/>
            <person name="Takaki Y."/>
            <person name="Nishi S."/>
            <person name="Hori S."/>
            <person name="Arai W."/>
            <person name="Tsubouchi T."/>
            <person name="Morono Y."/>
            <person name="Uchiyama I."/>
            <person name="Ito T."/>
            <person name="Fujiyama A."/>
            <person name="Inagaki F."/>
            <person name="Takami H."/>
        </authorList>
    </citation>
    <scope>NUCLEOTIDE SEQUENCE</scope>
    <source>
        <strain evidence="3">Expedition CK06-06</strain>
    </source>
</reference>
<comment type="caution">
    <text evidence="3">The sequence shown here is derived from an EMBL/GenBank/DDBJ whole genome shotgun (WGS) entry which is preliminary data.</text>
</comment>
<feature type="domain" description="ChsH2 C-terminal OB-fold" evidence="1">
    <location>
        <begin position="39"/>
        <end position="97"/>
    </location>
</feature>
<dbReference type="InterPro" id="IPR002878">
    <property type="entry name" value="ChsH2_C"/>
</dbReference>
<evidence type="ECO:0000259" key="2">
    <source>
        <dbReference type="Pfam" id="PF12172"/>
    </source>
</evidence>
<dbReference type="Pfam" id="PF01796">
    <property type="entry name" value="OB_ChsH2_C"/>
    <property type="match status" value="1"/>
</dbReference>
<sequence>RNISLHGSRCKACGYVQYPPQRVCTNCRAKDEMEPYSFVGKRGKVFTYTLDYITPRAEVPVATVEVDFEGGGRIQGYMTEVDVDQITVGLPVEMTFRRYTLWEEIGLREGVYLYFWEAKPLRA</sequence>
<dbReference type="SUPFAM" id="SSF50249">
    <property type="entry name" value="Nucleic acid-binding proteins"/>
    <property type="match status" value="1"/>
</dbReference>
<dbReference type="InterPro" id="IPR052513">
    <property type="entry name" value="Thioester_dehydratase-like"/>
</dbReference>
<name>X1E363_9ZZZZ</name>
<evidence type="ECO:0000313" key="3">
    <source>
        <dbReference type="EMBL" id="GAH27711.1"/>
    </source>
</evidence>
<feature type="non-terminal residue" evidence="3">
    <location>
        <position position="1"/>
    </location>
</feature>
<feature type="domain" description="ChsH2 rubredoxin-like zinc ribbon" evidence="2">
    <location>
        <begin position="7"/>
        <end position="30"/>
    </location>
</feature>
<evidence type="ECO:0008006" key="4">
    <source>
        <dbReference type="Google" id="ProtNLM"/>
    </source>
</evidence>
<dbReference type="InterPro" id="IPR022002">
    <property type="entry name" value="ChsH2_Znr"/>
</dbReference>
<dbReference type="Gene3D" id="6.10.30.10">
    <property type="match status" value="1"/>
</dbReference>
<proteinExistence type="predicted"/>
<accession>X1E363</accession>
<evidence type="ECO:0000259" key="1">
    <source>
        <dbReference type="Pfam" id="PF01796"/>
    </source>
</evidence>
<gene>
    <name evidence="3" type="ORF">S03H2_00618</name>
</gene>
<dbReference type="AlphaFoldDB" id="X1E363"/>
<dbReference type="PANTHER" id="PTHR34075">
    <property type="entry name" value="BLR3430 PROTEIN"/>
    <property type="match status" value="1"/>
</dbReference>
<dbReference type="Pfam" id="PF12172">
    <property type="entry name" value="zf-ChsH2"/>
    <property type="match status" value="1"/>
</dbReference>
<dbReference type="PANTHER" id="PTHR34075:SF5">
    <property type="entry name" value="BLR3430 PROTEIN"/>
    <property type="match status" value="1"/>
</dbReference>
<organism evidence="3">
    <name type="scientific">marine sediment metagenome</name>
    <dbReference type="NCBI Taxonomy" id="412755"/>
    <lineage>
        <taxon>unclassified sequences</taxon>
        <taxon>metagenomes</taxon>
        <taxon>ecological metagenomes</taxon>
    </lineage>
</organism>